<gene>
    <name evidence="3" type="ORF">SVUK_LOCUS15541</name>
</gene>
<evidence type="ECO:0000313" key="3">
    <source>
        <dbReference type="EMBL" id="VDM80543.1"/>
    </source>
</evidence>
<evidence type="ECO:0000313" key="4">
    <source>
        <dbReference type="Proteomes" id="UP000270094"/>
    </source>
</evidence>
<dbReference type="Gene3D" id="3.80.10.10">
    <property type="entry name" value="Ribonuclease Inhibitor"/>
    <property type="match status" value="1"/>
</dbReference>
<evidence type="ECO:0000256" key="1">
    <source>
        <dbReference type="ARBA" id="ARBA00022614"/>
    </source>
</evidence>
<protein>
    <recommendedName>
        <fullName evidence="5">Ras suppressor protein 1</fullName>
    </recommendedName>
</protein>
<dbReference type="InterPro" id="IPR001611">
    <property type="entry name" value="Leu-rich_rpt"/>
</dbReference>
<dbReference type="PANTHER" id="PTHR48051:SF1">
    <property type="entry name" value="RAS SUPPRESSOR PROTEIN 1"/>
    <property type="match status" value="1"/>
</dbReference>
<sequence length="147" mass="16987">MNRLSVLPRGFGSFKSLEILDLTYNNLNERNTLRALYLGDNDFELLPGDVMNLRNLQILVLRDNDLLAIPREVGHLTNLKELHVQGNRLTILPPELGQLDLIGNKQVLRLEHNPWVPSIQEQFDARGAQGVMDFIRSDQYKYFYGRQ</sequence>
<dbReference type="PANTHER" id="PTHR48051">
    <property type="match status" value="1"/>
</dbReference>
<evidence type="ECO:0000256" key="2">
    <source>
        <dbReference type="ARBA" id="ARBA00022737"/>
    </source>
</evidence>
<dbReference type="Proteomes" id="UP000270094">
    <property type="component" value="Unassembled WGS sequence"/>
</dbReference>
<keyword evidence="2" id="KW-0677">Repeat</keyword>
<dbReference type="FunFam" id="3.80.10.10:FF:000034">
    <property type="entry name" value="Ras suppressor protein 1"/>
    <property type="match status" value="1"/>
</dbReference>
<reference evidence="3 4" key="1">
    <citation type="submission" date="2018-11" db="EMBL/GenBank/DDBJ databases">
        <authorList>
            <consortium name="Pathogen Informatics"/>
        </authorList>
    </citation>
    <scope>NUCLEOTIDE SEQUENCE [LARGE SCALE GENOMIC DNA]</scope>
</reference>
<keyword evidence="1" id="KW-0433">Leucine-rich repeat</keyword>
<dbReference type="InterPro" id="IPR003591">
    <property type="entry name" value="Leu-rich_rpt_typical-subtyp"/>
</dbReference>
<dbReference type="InterPro" id="IPR032675">
    <property type="entry name" value="LRR_dom_sf"/>
</dbReference>
<dbReference type="AlphaFoldDB" id="A0A3P7JI63"/>
<organism evidence="3 4">
    <name type="scientific">Strongylus vulgaris</name>
    <name type="common">Blood worm</name>
    <dbReference type="NCBI Taxonomy" id="40348"/>
    <lineage>
        <taxon>Eukaryota</taxon>
        <taxon>Metazoa</taxon>
        <taxon>Ecdysozoa</taxon>
        <taxon>Nematoda</taxon>
        <taxon>Chromadorea</taxon>
        <taxon>Rhabditida</taxon>
        <taxon>Rhabditina</taxon>
        <taxon>Rhabditomorpha</taxon>
        <taxon>Strongyloidea</taxon>
        <taxon>Strongylidae</taxon>
        <taxon>Strongylus</taxon>
    </lineage>
</organism>
<proteinExistence type="predicted"/>
<dbReference type="EMBL" id="UYYB01108979">
    <property type="protein sequence ID" value="VDM80543.1"/>
    <property type="molecule type" value="Genomic_DNA"/>
</dbReference>
<dbReference type="SMART" id="SM00369">
    <property type="entry name" value="LRR_TYP"/>
    <property type="match status" value="2"/>
</dbReference>
<feature type="non-terminal residue" evidence="3">
    <location>
        <position position="147"/>
    </location>
</feature>
<name>A0A3P7JI63_STRVU</name>
<evidence type="ECO:0008006" key="5">
    <source>
        <dbReference type="Google" id="ProtNLM"/>
    </source>
</evidence>
<dbReference type="SUPFAM" id="SSF52058">
    <property type="entry name" value="L domain-like"/>
    <property type="match status" value="1"/>
</dbReference>
<dbReference type="InterPro" id="IPR050216">
    <property type="entry name" value="LRR_domain-containing"/>
</dbReference>
<accession>A0A3P7JI63</accession>
<keyword evidence="4" id="KW-1185">Reference proteome</keyword>
<dbReference type="Pfam" id="PF13855">
    <property type="entry name" value="LRR_8"/>
    <property type="match status" value="1"/>
</dbReference>
<dbReference type="OrthoDB" id="676979at2759"/>
<dbReference type="GO" id="GO:0005737">
    <property type="term" value="C:cytoplasm"/>
    <property type="evidence" value="ECO:0007669"/>
    <property type="project" value="TreeGrafter"/>
</dbReference>